<keyword evidence="4" id="KW-1185">Reference proteome</keyword>
<gene>
    <name evidence="3" type="ORF">PCOR1329_LOCUS39702</name>
</gene>
<dbReference type="Gene3D" id="3.30.70.330">
    <property type="match status" value="1"/>
</dbReference>
<evidence type="ECO:0000313" key="3">
    <source>
        <dbReference type="EMBL" id="CAK0846099.1"/>
    </source>
</evidence>
<reference evidence="3" key="1">
    <citation type="submission" date="2023-10" db="EMBL/GenBank/DDBJ databases">
        <authorList>
            <person name="Chen Y."/>
            <person name="Shah S."/>
            <person name="Dougan E. K."/>
            <person name="Thang M."/>
            <person name="Chan C."/>
        </authorList>
    </citation>
    <scope>NUCLEOTIDE SEQUENCE [LARGE SCALE GENOMIC DNA]</scope>
</reference>
<dbReference type="SMART" id="SM00360">
    <property type="entry name" value="RRM"/>
    <property type="match status" value="1"/>
</dbReference>
<evidence type="ECO:0000256" key="1">
    <source>
        <dbReference type="PROSITE-ProRule" id="PRU00176"/>
    </source>
</evidence>
<dbReference type="CDD" id="cd00590">
    <property type="entry name" value="RRM_SF"/>
    <property type="match status" value="1"/>
</dbReference>
<name>A0ABN9TJI6_9DINO</name>
<feature type="domain" description="RRM" evidence="2">
    <location>
        <begin position="213"/>
        <end position="284"/>
    </location>
</feature>
<dbReference type="SUPFAM" id="SSF54928">
    <property type="entry name" value="RNA-binding domain, RBD"/>
    <property type="match status" value="1"/>
</dbReference>
<organism evidence="3 4">
    <name type="scientific">Prorocentrum cordatum</name>
    <dbReference type="NCBI Taxonomy" id="2364126"/>
    <lineage>
        <taxon>Eukaryota</taxon>
        <taxon>Sar</taxon>
        <taxon>Alveolata</taxon>
        <taxon>Dinophyceae</taxon>
        <taxon>Prorocentrales</taxon>
        <taxon>Prorocentraceae</taxon>
        <taxon>Prorocentrum</taxon>
    </lineage>
</organism>
<dbReference type="InterPro" id="IPR035979">
    <property type="entry name" value="RBD_domain_sf"/>
</dbReference>
<dbReference type="InterPro" id="IPR000504">
    <property type="entry name" value="RRM_dom"/>
</dbReference>
<dbReference type="PROSITE" id="PS50102">
    <property type="entry name" value="RRM"/>
    <property type="match status" value="1"/>
</dbReference>
<accession>A0ABN9TJI6</accession>
<dbReference type="EMBL" id="CAUYUJ010014794">
    <property type="protein sequence ID" value="CAK0846099.1"/>
    <property type="molecule type" value="Genomic_DNA"/>
</dbReference>
<sequence>MQKCANPECEYAANPDPSVSVGYCCDKCEGRHNGEEWAFEGKKKHTAYCTSKYDDSSYAQGGGCCGPASWTSAPKGMGKSRRKCAHPECTYVVNSDPSISTNYCCEKCEGVHQGADWAEGGKRHYKSCEKIEVGSPEAAGYGGGGWGCAGGMCKGGKKGWESAYDPYAMWAMWAGKGAKGGKAWGKGFESWGKGGGGGKARTDSGLKNHPAENKVWVGDLPEGITAEDLTAHFGLAGTVKLAALMKTGTAGLAFSDATEAQAAVLHLNGTEIGGKTIQVDVWTGK</sequence>
<dbReference type="Pfam" id="PF00076">
    <property type="entry name" value="RRM_1"/>
    <property type="match status" value="1"/>
</dbReference>
<proteinExistence type="predicted"/>
<comment type="caution">
    <text evidence="3">The sequence shown here is derived from an EMBL/GenBank/DDBJ whole genome shotgun (WGS) entry which is preliminary data.</text>
</comment>
<dbReference type="InterPro" id="IPR012677">
    <property type="entry name" value="Nucleotide-bd_a/b_plait_sf"/>
</dbReference>
<keyword evidence="1" id="KW-0694">RNA-binding</keyword>
<evidence type="ECO:0000313" key="4">
    <source>
        <dbReference type="Proteomes" id="UP001189429"/>
    </source>
</evidence>
<dbReference type="Proteomes" id="UP001189429">
    <property type="component" value="Unassembled WGS sequence"/>
</dbReference>
<evidence type="ECO:0000259" key="2">
    <source>
        <dbReference type="PROSITE" id="PS50102"/>
    </source>
</evidence>
<protein>
    <recommendedName>
        <fullName evidence="2">RRM domain-containing protein</fullName>
    </recommendedName>
</protein>